<evidence type="ECO:0008006" key="4">
    <source>
        <dbReference type="Google" id="ProtNLM"/>
    </source>
</evidence>
<evidence type="ECO:0000313" key="2">
    <source>
        <dbReference type="EMBL" id="MEL1244927.1"/>
    </source>
</evidence>
<feature type="transmembrane region" description="Helical" evidence="1">
    <location>
        <begin position="46"/>
        <end position="67"/>
    </location>
</feature>
<name>A0ABU9HZE3_9FLAO</name>
<protein>
    <recommendedName>
        <fullName evidence="4">STAS domain-containing protein</fullName>
    </recommendedName>
</protein>
<keyword evidence="1" id="KW-0472">Membrane</keyword>
<evidence type="ECO:0000256" key="1">
    <source>
        <dbReference type="SAM" id="Phobius"/>
    </source>
</evidence>
<proteinExistence type="predicted"/>
<keyword evidence="1" id="KW-1133">Transmembrane helix</keyword>
<gene>
    <name evidence="2" type="ORF">AAEO56_11685</name>
</gene>
<comment type="caution">
    <text evidence="2">The sequence shown here is derived from an EMBL/GenBank/DDBJ whole genome shotgun (WGS) entry which is preliminary data.</text>
</comment>
<evidence type="ECO:0000313" key="3">
    <source>
        <dbReference type="Proteomes" id="UP001464555"/>
    </source>
</evidence>
<dbReference type="EMBL" id="JBBYHR010000006">
    <property type="protein sequence ID" value="MEL1244927.1"/>
    <property type="molecule type" value="Genomic_DNA"/>
</dbReference>
<sequence length="148" mass="17257">MKLRVFDINRKSKIKCELSIDEEFKIIYCKFSGIYEIGSKGNMDGLFIFSKICSVYFLFDTIAVIILDLKELNYSFGNTLLKSLNFFEEIGRDKEEKEKEIIIIVSEQNQMSIGEVMKMLTKNRVKVHHDYSEAINEAIIFAENDIMD</sequence>
<reference evidence="2 3" key="1">
    <citation type="submission" date="2024-04" db="EMBL/GenBank/DDBJ databases">
        <title>Flavobacterium sp. DGU11 16S ribosomal RNA gene Genome sequencing and assembly.</title>
        <authorList>
            <person name="Park S."/>
        </authorList>
    </citation>
    <scope>NUCLEOTIDE SEQUENCE [LARGE SCALE GENOMIC DNA]</scope>
    <source>
        <strain evidence="2 3">DGU11</strain>
    </source>
</reference>
<dbReference type="RefSeq" id="WP_341697242.1">
    <property type="nucleotide sequence ID" value="NZ_JBBYHR010000006.1"/>
</dbReference>
<accession>A0ABU9HZE3</accession>
<keyword evidence="1" id="KW-0812">Transmembrane</keyword>
<organism evidence="2 3">
    <name type="scientific">Flavobacterium arundinis</name>
    <dbReference type="NCBI Taxonomy" id="3139143"/>
    <lineage>
        <taxon>Bacteria</taxon>
        <taxon>Pseudomonadati</taxon>
        <taxon>Bacteroidota</taxon>
        <taxon>Flavobacteriia</taxon>
        <taxon>Flavobacteriales</taxon>
        <taxon>Flavobacteriaceae</taxon>
        <taxon>Flavobacterium</taxon>
    </lineage>
</organism>
<keyword evidence="3" id="KW-1185">Reference proteome</keyword>
<dbReference type="Proteomes" id="UP001464555">
    <property type="component" value="Unassembled WGS sequence"/>
</dbReference>